<protein>
    <submittedName>
        <fullName evidence="6">MipA/OmpV family protein</fullName>
    </submittedName>
</protein>
<gene>
    <name evidence="6" type="ORF">ES754_05650</name>
</gene>
<dbReference type="GO" id="GO:0009279">
    <property type="term" value="C:cell outer membrane"/>
    <property type="evidence" value="ECO:0007669"/>
    <property type="project" value="UniProtKB-SubCell"/>
</dbReference>
<sequence>MSKLPTLTVSALKENATSIVSTRTLVNALTATALFSVAGMANAAFFNNLPADQDAVLSVGVNVLVNNSAYDLDDNNKVRVLPGVFYDNNKFYARGAQAGAYLINDGTNQLAAYAQLDGNSFDPDDANGALSGLDKRKLSAAAGLSYMRLTPVGGFRAQVATDILDHSGGNSARLSYLAKITKNKLTVYPSVGFEFYDDDYNNYYYGVSDEESARTGVDAYESNQSLNPYVNVSANYDFNDKWAGFANQSLSFLPNEQNDSPMVNSRTDSTTTLGLLYKF</sequence>
<dbReference type="RefSeq" id="WP_147222828.1">
    <property type="nucleotide sequence ID" value="NZ_CAJGYY010000001.1"/>
</dbReference>
<proteinExistence type="inferred from homology"/>
<accession>A0A5C7A4S1</accession>
<name>A0A5C7A4S1_9GAMM</name>
<dbReference type="EMBL" id="VORZ01000001">
    <property type="protein sequence ID" value="TXD98401.1"/>
    <property type="molecule type" value="Genomic_DNA"/>
</dbReference>
<evidence type="ECO:0000313" key="6">
    <source>
        <dbReference type="EMBL" id="TXD98401.1"/>
    </source>
</evidence>
<keyword evidence="3" id="KW-0732">Signal</keyword>
<keyword evidence="5" id="KW-0998">Cell outer membrane</keyword>
<dbReference type="OrthoDB" id="8562138at2"/>
<dbReference type="Pfam" id="PF06629">
    <property type="entry name" value="MipA"/>
    <property type="match status" value="1"/>
</dbReference>
<comment type="subcellular location">
    <subcellularLocation>
        <location evidence="1">Cell outer membrane</location>
    </subcellularLocation>
</comment>
<organism evidence="6 7">
    <name type="scientific">Psychrobacter frigidicola</name>
    <dbReference type="NCBI Taxonomy" id="45611"/>
    <lineage>
        <taxon>Bacteria</taxon>
        <taxon>Pseudomonadati</taxon>
        <taxon>Pseudomonadota</taxon>
        <taxon>Gammaproteobacteria</taxon>
        <taxon>Moraxellales</taxon>
        <taxon>Moraxellaceae</taxon>
        <taxon>Psychrobacter</taxon>
    </lineage>
</organism>
<evidence type="ECO:0000256" key="1">
    <source>
        <dbReference type="ARBA" id="ARBA00004442"/>
    </source>
</evidence>
<reference evidence="6 7" key="1">
    <citation type="submission" date="2019-08" db="EMBL/GenBank/DDBJ databases">
        <title>Genome sequence of Psychrobacter frigidicola ACAM304 (type strain).</title>
        <authorList>
            <person name="Bowman J.P."/>
        </authorList>
    </citation>
    <scope>NUCLEOTIDE SEQUENCE [LARGE SCALE GENOMIC DNA]</scope>
    <source>
        <strain evidence="6 7">ACAM 304</strain>
    </source>
</reference>
<dbReference type="GO" id="GO:0009252">
    <property type="term" value="P:peptidoglycan biosynthetic process"/>
    <property type="evidence" value="ECO:0007669"/>
    <property type="project" value="TreeGrafter"/>
</dbReference>
<comment type="caution">
    <text evidence="6">The sequence shown here is derived from an EMBL/GenBank/DDBJ whole genome shotgun (WGS) entry which is preliminary data.</text>
</comment>
<dbReference type="PANTHER" id="PTHR38776">
    <property type="entry name" value="MLTA-INTERACTING PROTEIN-RELATED"/>
    <property type="match status" value="1"/>
</dbReference>
<dbReference type="PANTHER" id="PTHR38776:SF1">
    <property type="entry name" value="MLTA-INTERACTING PROTEIN-RELATED"/>
    <property type="match status" value="1"/>
</dbReference>
<evidence type="ECO:0000256" key="2">
    <source>
        <dbReference type="ARBA" id="ARBA00005722"/>
    </source>
</evidence>
<dbReference type="Proteomes" id="UP000321903">
    <property type="component" value="Unassembled WGS sequence"/>
</dbReference>
<evidence type="ECO:0000256" key="5">
    <source>
        <dbReference type="ARBA" id="ARBA00023237"/>
    </source>
</evidence>
<evidence type="ECO:0000313" key="7">
    <source>
        <dbReference type="Proteomes" id="UP000321903"/>
    </source>
</evidence>
<keyword evidence="4" id="KW-0472">Membrane</keyword>
<evidence type="ECO:0000256" key="3">
    <source>
        <dbReference type="ARBA" id="ARBA00022729"/>
    </source>
</evidence>
<evidence type="ECO:0000256" key="4">
    <source>
        <dbReference type="ARBA" id="ARBA00023136"/>
    </source>
</evidence>
<keyword evidence="7" id="KW-1185">Reference proteome</keyword>
<dbReference type="InterPro" id="IPR010583">
    <property type="entry name" value="MipA"/>
</dbReference>
<comment type="similarity">
    <text evidence="2">Belongs to the MipA/OmpV family.</text>
</comment>
<dbReference type="AlphaFoldDB" id="A0A5C7A4S1"/>